<dbReference type="InterPro" id="IPR011067">
    <property type="entry name" value="Plasmid_toxin/cell-grow_inhib"/>
</dbReference>
<evidence type="ECO:0000256" key="6">
    <source>
        <dbReference type="ARBA" id="ARBA00029628"/>
    </source>
</evidence>
<organism evidence="8 9">
    <name type="scientific">Inquilinus limosus</name>
    <dbReference type="NCBI Taxonomy" id="171674"/>
    <lineage>
        <taxon>Bacteria</taxon>
        <taxon>Pseudomonadati</taxon>
        <taxon>Pseudomonadota</taxon>
        <taxon>Alphaproteobacteria</taxon>
        <taxon>Rhodospirillales</taxon>
        <taxon>Rhodospirillaceae</taxon>
        <taxon>Inquilinus</taxon>
    </lineage>
</organism>
<evidence type="ECO:0000256" key="7">
    <source>
        <dbReference type="ARBA" id="ARBA00033135"/>
    </source>
</evidence>
<dbReference type="AlphaFoldDB" id="A0A211ZSZ5"/>
<keyword evidence="5" id="KW-0804">Transcription</keyword>
<name>A0A211ZSZ5_9PROT</name>
<evidence type="ECO:0000313" key="8">
    <source>
        <dbReference type="EMBL" id="OWJ68401.1"/>
    </source>
</evidence>
<comment type="similarity">
    <text evidence="1">Belongs to the CcdB toxin family.</text>
</comment>
<accession>A0A211ZSZ5</accession>
<evidence type="ECO:0000256" key="4">
    <source>
        <dbReference type="ARBA" id="ARBA00023015"/>
    </source>
</evidence>
<reference evidence="9" key="1">
    <citation type="submission" date="2017-05" db="EMBL/GenBank/DDBJ databases">
        <authorList>
            <person name="Macchi M."/>
            <person name="Festa S."/>
            <person name="Coppotelli B.M."/>
            <person name="Morelli I.S."/>
        </authorList>
    </citation>
    <scope>NUCLEOTIDE SEQUENCE [LARGE SCALE GENOMIC DNA]</scope>
    <source>
        <strain evidence="9">I</strain>
    </source>
</reference>
<comment type="caution">
    <text evidence="8">The sequence shown here is derived from an EMBL/GenBank/DDBJ whole genome shotgun (WGS) entry which is preliminary data.</text>
</comment>
<gene>
    <name evidence="8" type="ORF">BWR60_04550</name>
</gene>
<dbReference type="SUPFAM" id="SSF50118">
    <property type="entry name" value="Cell growth inhibitor/plasmid maintenance toxic component"/>
    <property type="match status" value="1"/>
</dbReference>
<evidence type="ECO:0000256" key="5">
    <source>
        <dbReference type="ARBA" id="ARBA00023163"/>
    </source>
</evidence>
<dbReference type="EMBL" id="NHON01000005">
    <property type="protein sequence ID" value="OWJ68401.1"/>
    <property type="molecule type" value="Genomic_DNA"/>
</dbReference>
<dbReference type="Pfam" id="PF01845">
    <property type="entry name" value="CcdB"/>
    <property type="match status" value="1"/>
</dbReference>
<dbReference type="Proteomes" id="UP000196655">
    <property type="component" value="Unassembled WGS sequence"/>
</dbReference>
<proteinExistence type="inferred from homology"/>
<dbReference type="Gene3D" id="2.30.30.110">
    <property type="match status" value="1"/>
</dbReference>
<keyword evidence="9" id="KW-1185">Reference proteome</keyword>
<protein>
    <recommendedName>
        <fullName evidence="2">Toxin CcdB</fullName>
    </recommendedName>
    <alternativeName>
        <fullName evidence="7">Cytotoxic protein CcdB</fullName>
    </alternativeName>
    <alternativeName>
        <fullName evidence="6">Protein LetD</fullName>
    </alternativeName>
</protein>
<dbReference type="GO" id="GO:0008657">
    <property type="term" value="F:DNA topoisomerase type II (double strand cut, ATP-hydrolyzing) inhibitor activity"/>
    <property type="evidence" value="ECO:0007669"/>
    <property type="project" value="InterPro"/>
</dbReference>
<evidence type="ECO:0000256" key="3">
    <source>
        <dbReference type="ARBA" id="ARBA00022491"/>
    </source>
</evidence>
<dbReference type="InterPro" id="IPR002712">
    <property type="entry name" value="CcdB"/>
</dbReference>
<dbReference type="RefSeq" id="WP_088149823.1">
    <property type="nucleotide sequence ID" value="NZ_NHON01000005.1"/>
</dbReference>
<evidence type="ECO:0000313" key="9">
    <source>
        <dbReference type="Proteomes" id="UP000196655"/>
    </source>
</evidence>
<evidence type="ECO:0000256" key="2">
    <source>
        <dbReference type="ARBA" id="ARBA00015075"/>
    </source>
</evidence>
<keyword evidence="4" id="KW-0805">Transcription regulation</keyword>
<keyword evidence="3" id="KW-0678">Repressor</keyword>
<dbReference type="GO" id="GO:0006276">
    <property type="term" value="P:plasmid maintenance"/>
    <property type="evidence" value="ECO:0007669"/>
    <property type="project" value="InterPro"/>
</dbReference>
<sequence>MRQFDVHRNLGTTRAGYPYLIVLQSSLFRESDRRVVIPLARTARRSPGNGQLHPVFEIEGQSCSLMTLDLLTVPTDRLGPLVTNLAAESDAIIAAVDWMMNRGFG</sequence>
<evidence type="ECO:0000256" key="1">
    <source>
        <dbReference type="ARBA" id="ARBA00005230"/>
    </source>
</evidence>
<dbReference type="OrthoDB" id="9813510at2"/>